<organism evidence="9 10">
    <name type="scientific">Candidatus Brocadia sapporoensis</name>
    <dbReference type="NCBI Taxonomy" id="392547"/>
    <lineage>
        <taxon>Bacteria</taxon>
        <taxon>Pseudomonadati</taxon>
        <taxon>Planctomycetota</taxon>
        <taxon>Candidatus Brocadiia</taxon>
        <taxon>Candidatus Brocadiales</taxon>
        <taxon>Candidatus Brocadiaceae</taxon>
        <taxon>Candidatus Brocadia</taxon>
    </lineage>
</organism>
<gene>
    <name evidence="7" type="primary">aroA</name>
    <name evidence="9" type="ORF">BIY37_12025</name>
</gene>
<feature type="binding site" evidence="7">
    <location>
        <position position="169"/>
    </location>
    <ligand>
        <name>3-phosphoshikimate</name>
        <dbReference type="ChEBI" id="CHEBI:145989"/>
    </ligand>
</feature>
<evidence type="ECO:0000256" key="6">
    <source>
        <dbReference type="ARBA" id="ARBA00044633"/>
    </source>
</evidence>
<dbReference type="NCBIfam" id="TIGR01356">
    <property type="entry name" value="aroA"/>
    <property type="match status" value="1"/>
</dbReference>
<evidence type="ECO:0000256" key="2">
    <source>
        <dbReference type="ARBA" id="ARBA00009948"/>
    </source>
</evidence>
<feature type="domain" description="Enolpyruvate transferase" evidence="8">
    <location>
        <begin position="10"/>
        <end position="417"/>
    </location>
</feature>
<comment type="similarity">
    <text evidence="2 7">Belongs to the EPSP synthase family.</text>
</comment>
<feature type="binding site" evidence="7">
    <location>
        <position position="170"/>
    </location>
    <ligand>
        <name>phosphoenolpyruvate</name>
        <dbReference type="ChEBI" id="CHEBI:58702"/>
    </ligand>
</feature>
<feature type="binding site" evidence="7">
    <location>
        <position position="122"/>
    </location>
    <ligand>
        <name>phosphoenolpyruvate</name>
        <dbReference type="ChEBI" id="CHEBI:58702"/>
    </ligand>
</feature>
<proteinExistence type="inferred from homology"/>
<comment type="caution">
    <text evidence="9">The sequence shown here is derived from an EMBL/GenBank/DDBJ whole genome shotgun (WGS) entry which is preliminary data.</text>
</comment>
<dbReference type="UniPathway" id="UPA00053">
    <property type="reaction ID" value="UER00089"/>
</dbReference>
<evidence type="ECO:0000256" key="1">
    <source>
        <dbReference type="ARBA" id="ARBA00004811"/>
    </source>
</evidence>
<evidence type="ECO:0000256" key="4">
    <source>
        <dbReference type="ARBA" id="ARBA00022679"/>
    </source>
</evidence>
<feature type="binding site" evidence="7">
    <location>
        <position position="342"/>
    </location>
    <ligand>
        <name>phosphoenolpyruvate</name>
        <dbReference type="ChEBI" id="CHEBI:58702"/>
    </ligand>
</feature>
<comment type="subcellular location">
    <subcellularLocation>
        <location evidence="7">Cytoplasm</location>
    </subcellularLocation>
</comment>
<dbReference type="PANTHER" id="PTHR21090:SF5">
    <property type="entry name" value="PENTAFUNCTIONAL AROM POLYPEPTIDE"/>
    <property type="match status" value="1"/>
</dbReference>
<dbReference type="Gene3D" id="3.65.10.10">
    <property type="entry name" value="Enolpyruvate transferase domain"/>
    <property type="match status" value="2"/>
</dbReference>
<feature type="binding site" evidence="7">
    <location>
        <position position="21"/>
    </location>
    <ligand>
        <name>3-phosphoshikimate</name>
        <dbReference type="ChEBI" id="CHEBI:145989"/>
    </ligand>
</feature>
<feature type="binding site" evidence="7">
    <location>
        <position position="338"/>
    </location>
    <ligand>
        <name>3-phosphoshikimate</name>
        <dbReference type="ChEBI" id="CHEBI:145989"/>
    </ligand>
</feature>
<accession>A0A1V6LX72</accession>
<evidence type="ECO:0000256" key="5">
    <source>
        <dbReference type="ARBA" id="ARBA00023141"/>
    </source>
</evidence>
<evidence type="ECO:0000256" key="3">
    <source>
        <dbReference type="ARBA" id="ARBA00022605"/>
    </source>
</evidence>
<dbReference type="PANTHER" id="PTHR21090">
    <property type="entry name" value="AROM/DEHYDROQUINATE SYNTHASE"/>
    <property type="match status" value="1"/>
</dbReference>
<feature type="binding site" evidence="7">
    <location>
        <position position="170"/>
    </location>
    <ligand>
        <name>3-phosphoshikimate</name>
        <dbReference type="ChEBI" id="CHEBI:145989"/>
    </ligand>
</feature>
<feature type="binding site" evidence="7">
    <location>
        <position position="311"/>
    </location>
    <ligand>
        <name>3-phosphoshikimate</name>
        <dbReference type="ChEBI" id="CHEBI:145989"/>
    </ligand>
</feature>
<reference evidence="9 10" key="1">
    <citation type="journal article" date="2016" name="Genome Announc.">
        <title>Draft Genome Sequence of the Anaerobic Ammonium-Oxidizing Bacterium 'Candidatus Brocadia sp. 40'.</title>
        <authorList>
            <person name="Ali M."/>
            <person name="Haroon M.F."/>
            <person name="Narita Y."/>
            <person name="Zhang L."/>
            <person name="Rangel Shaw D."/>
            <person name="Okabe S."/>
            <person name="Saikaly P.E."/>
        </authorList>
    </citation>
    <scope>NUCLEOTIDE SEQUENCE [LARGE SCALE GENOMIC DNA]</scope>
    <source>
        <strain evidence="9 10">40</strain>
    </source>
</reference>
<dbReference type="HAMAP" id="MF_00210">
    <property type="entry name" value="EPSP_synth"/>
    <property type="match status" value="1"/>
</dbReference>
<feature type="binding site" evidence="7">
    <location>
        <position position="26"/>
    </location>
    <ligand>
        <name>3-phosphoshikimate</name>
        <dbReference type="ChEBI" id="CHEBI:145989"/>
    </ligand>
</feature>
<keyword evidence="4 7" id="KW-0808">Transferase</keyword>
<keyword evidence="10" id="KW-1185">Reference proteome</keyword>
<feature type="binding site" evidence="7">
    <location>
        <position position="168"/>
    </location>
    <ligand>
        <name>3-phosphoshikimate</name>
        <dbReference type="ChEBI" id="CHEBI:145989"/>
    </ligand>
</feature>
<dbReference type="InterPro" id="IPR001986">
    <property type="entry name" value="Enolpyruvate_Tfrase_dom"/>
</dbReference>
<keyword evidence="5 7" id="KW-0057">Aromatic amino acid biosynthesis</keyword>
<dbReference type="GO" id="GO:0005737">
    <property type="term" value="C:cytoplasm"/>
    <property type="evidence" value="ECO:0007669"/>
    <property type="project" value="UniProtKB-SubCell"/>
</dbReference>
<comment type="subunit">
    <text evidence="7">Monomer.</text>
</comment>
<dbReference type="InterPro" id="IPR036968">
    <property type="entry name" value="Enolpyruvate_Tfrase_sf"/>
</dbReference>
<dbReference type="GO" id="GO:0003866">
    <property type="term" value="F:3-phosphoshikimate 1-carboxyvinyltransferase activity"/>
    <property type="evidence" value="ECO:0007669"/>
    <property type="project" value="UniProtKB-UniRule"/>
</dbReference>
<feature type="binding site" evidence="7">
    <location>
        <position position="408"/>
    </location>
    <ligand>
        <name>phosphoenolpyruvate</name>
        <dbReference type="ChEBI" id="CHEBI:58702"/>
    </ligand>
</feature>
<dbReference type="CDD" id="cd01556">
    <property type="entry name" value="EPSP_synthase"/>
    <property type="match status" value="1"/>
</dbReference>
<dbReference type="SUPFAM" id="SSF55205">
    <property type="entry name" value="EPT/RTPC-like"/>
    <property type="match status" value="1"/>
</dbReference>
<feature type="binding site" evidence="7">
    <location>
        <position position="21"/>
    </location>
    <ligand>
        <name>phosphoenolpyruvate</name>
        <dbReference type="ChEBI" id="CHEBI:58702"/>
    </ligand>
</feature>
<keyword evidence="3 7" id="KW-0028">Amino-acid biosynthesis</keyword>
<dbReference type="AlphaFoldDB" id="A0A1V6LX72"/>
<dbReference type="InterPro" id="IPR006264">
    <property type="entry name" value="EPSP_synthase"/>
</dbReference>
<feature type="binding site" evidence="7">
    <location>
        <position position="334"/>
    </location>
    <ligand>
        <name>3-phosphoshikimate</name>
        <dbReference type="ChEBI" id="CHEBI:145989"/>
    </ligand>
</feature>
<dbReference type="InterPro" id="IPR023193">
    <property type="entry name" value="EPSP_synthase_CS"/>
</dbReference>
<dbReference type="InterPro" id="IPR013792">
    <property type="entry name" value="RNA3'P_cycl/enolpyr_Trfase_a/b"/>
</dbReference>
<feature type="active site" description="Proton acceptor" evidence="7">
    <location>
        <position position="311"/>
    </location>
</feature>
<dbReference type="EC" id="2.5.1.19" evidence="7"/>
<keyword evidence="7" id="KW-0963">Cytoplasm</keyword>
<comment type="catalytic activity">
    <reaction evidence="6">
        <text>3-phosphoshikimate + phosphoenolpyruvate = 5-O-(1-carboxyvinyl)-3-phosphoshikimate + phosphate</text>
        <dbReference type="Rhea" id="RHEA:21256"/>
        <dbReference type="ChEBI" id="CHEBI:43474"/>
        <dbReference type="ChEBI" id="CHEBI:57701"/>
        <dbReference type="ChEBI" id="CHEBI:58702"/>
        <dbReference type="ChEBI" id="CHEBI:145989"/>
        <dbReference type="EC" id="2.5.1.19"/>
    </reaction>
    <physiologicalReaction direction="left-to-right" evidence="6">
        <dbReference type="Rhea" id="RHEA:21257"/>
    </physiologicalReaction>
</comment>
<dbReference type="Pfam" id="PF00275">
    <property type="entry name" value="EPSP_synthase"/>
    <property type="match status" value="1"/>
</dbReference>
<dbReference type="PIRSF" id="PIRSF000505">
    <property type="entry name" value="EPSPS"/>
    <property type="match status" value="1"/>
</dbReference>
<evidence type="ECO:0000259" key="8">
    <source>
        <dbReference type="Pfam" id="PF00275"/>
    </source>
</evidence>
<dbReference type="GO" id="GO:0008652">
    <property type="term" value="P:amino acid biosynthetic process"/>
    <property type="evidence" value="ECO:0007669"/>
    <property type="project" value="UniProtKB-KW"/>
</dbReference>
<dbReference type="EMBL" id="MJUW02000117">
    <property type="protein sequence ID" value="OQD44738.1"/>
    <property type="molecule type" value="Genomic_DNA"/>
</dbReference>
<feature type="binding site" evidence="7">
    <location>
        <position position="22"/>
    </location>
    <ligand>
        <name>3-phosphoshikimate</name>
        <dbReference type="ChEBI" id="CHEBI:145989"/>
    </ligand>
</feature>
<dbReference type="Proteomes" id="UP000242219">
    <property type="component" value="Unassembled WGS sequence"/>
</dbReference>
<feature type="binding site" evidence="7">
    <location>
        <position position="383"/>
    </location>
    <ligand>
        <name>phosphoenolpyruvate</name>
        <dbReference type="ChEBI" id="CHEBI:58702"/>
    </ligand>
</feature>
<comment type="pathway">
    <text evidence="1 7">Metabolic intermediate biosynthesis; chorismate biosynthesis; chorismate from D-erythrose 4-phosphate and phosphoenolpyruvate: step 6/7.</text>
</comment>
<evidence type="ECO:0000313" key="10">
    <source>
        <dbReference type="Proteomes" id="UP000242219"/>
    </source>
</evidence>
<evidence type="ECO:0000313" key="9">
    <source>
        <dbReference type="EMBL" id="OQD44738.1"/>
    </source>
</evidence>
<sequence>MIEIKPIVGTIDAVITVPGSKSYTNRAFITAALADGESTITNALFSDDTKYMASSLNTLGIPIEERQNANRFVIQGKRGIIPVKRANLFVGNAGTAMRFLTAMLTLGNGEYEIDGVVRMRQRPIQDLLDGLRQLGADVVSKNHDGCPPVLIHGKGLQGGFAVVKGDLSSQYFSALLMTSPYAKKDVIVEVKGNLVSKRYVDMTVALMRQFGVNVENHEYKMFVVKSGQHYHARHYEVEGDASAASYFFAAAAITGGKVRVEGIGNNSLQGDIHFVDVLKSMGCKVAMGSNWTEVQGGTLHGIDVDMGDMPDVAQTLAAVSVFAQGKTRVRNVKNMRIKETDRIAAVVNELRRLRISALEYEDGFEIEPSPPCPAVIETYDDHRMAMSFALIGLRASGIAIKNPECVAKTFPDYFQKLEALRSGKINPDTVNLHI</sequence>
<protein>
    <recommendedName>
        <fullName evidence="7">3-phosphoshikimate 1-carboxyvinyltransferase</fullName>
        <ecNumber evidence="7">2.5.1.19</ecNumber>
    </recommendedName>
    <alternativeName>
        <fullName evidence="7">5-enolpyruvylshikimate-3-phosphate synthase</fullName>
        <shortName evidence="7">EPSP synthase</shortName>
        <shortName evidence="7">EPSPS</shortName>
    </alternativeName>
</protein>
<feature type="binding site" evidence="7">
    <location>
        <position position="196"/>
    </location>
    <ligand>
        <name>3-phosphoshikimate</name>
        <dbReference type="ChEBI" id="CHEBI:145989"/>
    </ligand>
</feature>
<dbReference type="GO" id="GO:0009423">
    <property type="term" value="P:chorismate biosynthetic process"/>
    <property type="evidence" value="ECO:0007669"/>
    <property type="project" value="UniProtKB-UniRule"/>
</dbReference>
<evidence type="ECO:0000256" key="7">
    <source>
        <dbReference type="HAMAP-Rule" id="MF_00210"/>
    </source>
</evidence>
<feature type="binding site" evidence="7">
    <location>
        <position position="94"/>
    </location>
    <ligand>
        <name>phosphoenolpyruvate</name>
        <dbReference type="ChEBI" id="CHEBI:58702"/>
    </ligand>
</feature>
<comment type="function">
    <text evidence="7">Catalyzes the transfer of the enolpyruvyl moiety of phosphoenolpyruvate (PEP) to the 5-hydroxyl of shikimate-3-phosphate (S3P) to produce enolpyruvyl shikimate-3-phosphate and inorganic phosphate.</text>
</comment>
<dbReference type="GO" id="GO:0009073">
    <property type="term" value="P:aromatic amino acid family biosynthetic process"/>
    <property type="evidence" value="ECO:0007669"/>
    <property type="project" value="UniProtKB-KW"/>
</dbReference>
<dbReference type="RefSeq" id="WP_070068066.1">
    <property type="nucleotide sequence ID" value="NZ_MJUW02000117.1"/>
</dbReference>
<dbReference type="PROSITE" id="PS00104">
    <property type="entry name" value="EPSP_SYNTHASE_1"/>
    <property type="match status" value="1"/>
</dbReference>
<name>A0A1V6LX72_9BACT</name>